<evidence type="ECO:0000256" key="4">
    <source>
        <dbReference type="ARBA" id="ARBA00049244"/>
    </source>
</evidence>
<dbReference type="GO" id="GO:0006302">
    <property type="term" value="P:double-strand break repair"/>
    <property type="evidence" value="ECO:0007669"/>
    <property type="project" value="TreeGrafter"/>
</dbReference>
<dbReference type="GO" id="GO:0006261">
    <property type="term" value="P:DNA-templated DNA replication"/>
    <property type="evidence" value="ECO:0007669"/>
    <property type="project" value="InterPro"/>
</dbReference>
<comment type="subunit">
    <text evidence="1">Single-chain monomer with multiple functions.</text>
</comment>
<organism evidence="6 7">
    <name type="scientific">Klebsiella pneumoniae</name>
    <dbReference type="NCBI Taxonomy" id="573"/>
    <lineage>
        <taxon>Bacteria</taxon>
        <taxon>Pseudomonadati</taxon>
        <taxon>Pseudomonadota</taxon>
        <taxon>Gammaproteobacteria</taxon>
        <taxon>Enterobacterales</taxon>
        <taxon>Enterobacteriaceae</taxon>
        <taxon>Klebsiella/Raoultella group</taxon>
        <taxon>Klebsiella</taxon>
        <taxon>Klebsiella pneumoniae complex</taxon>
    </lineage>
</organism>
<sequence length="44" mass="4629">MHRATAAEVFGLPLDSVSSEQRRSAKAINFGLIYGMSAFGSPAS</sequence>
<dbReference type="InterPro" id="IPR043502">
    <property type="entry name" value="DNA/RNA_pol_sf"/>
</dbReference>
<dbReference type="GO" id="GO:0003677">
    <property type="term" value="F:DNA binding"/>
    <property type="evidence" value="ECO:0007669"/>
    <property type="project" value="InterPro"/>
</dbReference>
<reference evidence="6 7" key="1">
    <citation type="submission" date="2019-08" db="EMBL/GenBank/DDBJ databases">
        <title>Emergence of NDM-5-producing hypervirulent Klebsiella pneumoniae from clinical infections.</title>
        <authorList>
            <person name="Shen Z."/>
            <person name="Zhang H."/>
            <person name="Li M."/>
        </authorList>
    </citation>
    <scope>NUCLEOTIDE SEQUENCE [LARGE SCALE GENOMIC DNA]</scope>
    <source>
        <strain evidence="6 7">RJ18-06</strain>
    </source>
</reference>
<dbReference type="SUPFAM" id="SSF56672">
    <property type="entry name" value="DNA/RNA polymerases"/>
    <property type="match status" value="1"/>
</dbReference>
<dbReference type="Proteomes" id="UP000325096">
    <property type="component" value="Chromosome"/>
</dbReference>
<dbReference type="AlphaFoldDB" id="A0A5C2LJD5"/>
<name>A0A5C2LJD5_KLEPN</name>
<dbReference type="Pfam" id="PF00476">
    <property type="entry name" value="DNA_pol_A"/>
    <property type="match status" value="1"/>
</dbReference>
<comment type="catalytic activity">
    <reaction evidence="4">
        <text>DNA(n) + a 2'-deoxyribonucleoside 5'-triphosphate = DNA(n+1) + diphosphate</text>
        <dbReference type="Rhea" id="RHEA:22508"/>
        <dbReference type="Rhea" id="RHEA-COMP:17339"/>
        <dbReference type="Rhea" id="RHEA-COMP:17340"/>
        <dbReference type="ChEBI" id="CHEBI:33019"/>
        <dbReference type="ChEBI" id="CHEBI:61560"/>
        <dbReference type="ChEBI" id="CHEBI:173112"/>
        <dbReference type="EC" id="2.7.7.7"/>
    </reaction>
</comment>
<accession>A0A5C2LJD5</accession>
<dbReference type="PANTHER" id="PTHR10133:SF27">
    <property type="entry name" value="DNA POLYMERASE NU"/>
    <property type="match status" value="1"/>
</dbReference>
<feature type="domain" description="DNA-directed DNA polymerase family A palm" evidence="5">
    <location>
        <begin position="1"/>
        <end position="40"/>
    </location>
</feature>
<gene>
    <name evidence="6" type="ORF">FZ929_16160</name>
</gene>
<dbReference type="GO" id="GO:0003887">
    <property type="term" value="F:DNA-directed DNA polymerase activity"/>
    <property type="evidence" value="ECO:0007669"/>
    <property type="project" value="UniProtKB-EC"/>
</dbReference>
<keyword evidence="3" id="KW-0235">DNA replication</keyword>
<proteinExistence type="predicted"/>
<dbReference type="EC" id="2.7.7.7" evidence="2"/>
<evidence type="ECO:0000259" key="5">
    <source>
        <dbReference type="Pfam" id="PF00476"/>
    </source>
</evidence>
<evidence type="ECO:0000313" key="6">
    <source>
        <dbReference type="EMBL" id="QEP92140.1"/>
    </source>
</evidence>
<evidence type="ECO:0000313" key="7">
    <source>
        <dbReference type="Proteomes" id="UP000325096"/>
    </source>
</evidence>
<dbReference type="PANTHER" id="PTHR10133">
    <property type="entry name" value="DNA POLYMERASE I"/>
    <property type="match status" value="1"/>
</dbReference>
<evidence type="ECO:0000256" key="2">
    <source>
        <dbReference type="ARBA" id="ARBA00012417"/>
    </source>
</evidence>
<evidence type="ECO:0000256" key="1">
    <source>
        <dbReference type="ARBA" id="ARBA00011541"/>
    </source>
</evidence>
<evidence type="ECO:0000256" key="3">
    <source>
        <dbReference type="ARBA" id="ARBA00022705"/>
    </source>
</evidence>
<dbReference type="EMBL" id="CP043669">
    <property type="protein sequence ID" value="QEP92140.1"/>
    <property type="molecule type" value="Genomic_DNA"/>
</dbReference>
<dbReference type="Gene3D" id="1.10.150.20">
    <property type="entry name" value="5' to 3' exonuclease, C-terminal subdomain"/>
    <property type="match status" value="1"/>
</dbReference>
<dbReference type="InterPro" id="IPR001098">
    <property type="entry name" value="DNA-dir_DNA_pol_A_palm_dom"/>
</dbReference>
<dbReference type="InterPro" id="IPR002298">
    <property type="entry name" value="DNA_polymerase_A"/>
</dbReference>
<protein>
    <recommendedName>
        <fullName evidence="2">DNA-directed DNA polymerase</fullName>
        <ecNumber evidence="2">2.7.7.7</ecNumber>
    </recommendedName>
</protein>